<evidence type="ECO:0000259" key="2">
    <source>
        <dbReference type="Pfam" id="PF00535"/>
    </source>
</evidence>
<feature type="transmembrane region" description="Helical" evidence="1">
    <location>
        <begin position="12"/>
        <end position="35"/>
    </location>
</feature>
<dbReference type="SUPFAM" id="SSF53448">
    <property type="entry name" value="Nucleotide-diphospho-sugar transferases"/>
    <property type="match status" value="1"/>
</dbReference>
<feature type="transmembrane region" description="Helical" evidence="1">
    <location>
        <begin position="284"/>
        <end position="308"/>
    </location>
</feature>
<gene>
    <name evidence="3" type="ORF">HCN83_14725</name>
</gene>
<dbReference type="Gene3D" id="3.90.550.10">
    <property type="entry name" value="Spore Coat Polysaccharide Biosynthesis Protein SpsA, Chain A"/>
    <property type="match status" value="1"/>
</dbReference>
<comment type="caution">
    <text evidence="3">The sequence shown here is derived from an EMBL/GenBank/DDBJ whole genome shotgun (WGS) entry which is preliminary data.</text>
</comment>
<dbReference type="InterPro" id="IPR029044">
    <property type="entry name" value="Nucleotide-diphossugar_trans"/>
</dbReference>
<dbReference type="Pfam" id="PF00535">
    <property type="entry name" value="Glycos_transf_2"/>
    <property type="match status" value="1"/>
</dbReference>
<dbReference type="EMBL" id="JAATHJ010000031">
    <property type="protein sequence ID" value="NJP38819.1"/>
    <property type="molecule type" value="Genomic_DNA"/>
</dbReference>
<feature type="transmembrane region" description="Helical" evidence="1">
    <location>
        <begin position="314"/>
        <end position="330"/>
    </location>
</feature>
<keyword evidence="1" id="KW-1133">Transmembrane helix</keyword>
<name>A0A969PTH2_9BACI</name>
<proteinExistence type="predicted"/>
<feature type="domain" description="Glycosyltransferase 2-like" evidence="2">
    <location>
        <begin position="52"/>
        <end position="218"/>
    </location>
</feature>
<evidence type="ECO:0000313" key="3">
    <source>
        <dbReference type="EMBL" id="NJP38819.1"/>
    </source>
</evidence>
<dbReference type="RefSeq" id="WP_168008681.1">
    <property type="nucleotide sequence ID" value="NZ_JAATHJ010000031.1"/>
</dbReference>
<accession>A0A969PTH2</accession>
<evidence type="ECO:0000313" key="4">
    <source>
        <dbReference type="Proteomes" id="UP000752012"/>
    </source>
</evidence>
<organism evidence="3 4">
    <name type="scientific">Alkalicoccus luteus</name>
    <dbReference type="NCBI Taxonomy" id="1237094"/>
    <lineage>
        <taxon>Bacteria</taxon>
        <taxon>Bacillati</taxon>
        <taxon>Bacillota</taxon>
        <taxon>Bacilli</taxon>
        <taxon>Bacillales</taxon>
        <taxon>Bacillaceae</taxon>
        <taxon>Alkalicoccus</taxon>
    </lineage>
</organism>
<keyword evidence="1" id="KW-0812">Transmembrane</keyword>
<dbReference type="AlphaFoldDB" id="A0A969PTH2"/>
<keyword evidence="1" id="KW-0472">Membrane</keyword>
<dbReference type="InterPro" id="IPR001173">
    <property type="entry name" value="Glyco_trans_2-like"/>
</dbReference>
<protein>
    <submittedName>
        <fullName evidence="3">Glycosyltransferase</fullName>
    </submittedName>
</protein>
<dbReference type="Proteomes" id="UP000752012">
    <property type="component" value="Unassembled WGS sequence"/>
</dbReference>
<dbReference type="PANTHER" id="PTHR43646:SF3">
    <property type="entry name" value="SLR1566 PROTEIN"/>
    <property type="match status" value="1"/>
</dbReference>
<dbReference type="CDD" id="cd06423">
    <property type="entry name" value="CESA_like"/>
    <property type="match status" value="1"/>
</dbReference>
<feature type="transmembrane region" description="Helical" evidence="1">
    <location>
        <begin position="339"/>
        <end position="360"/>
    </location>
</feature>
<keyword evidence="4" id="KW-1185">Reference proteome</keyword>
<sequence>MGKSEAPYWTFNMIISVMTVVLFTLLIWTVINLLALPLPAVQNSTDHQPFVSILIPVRNEERNIPSLLKNLEKLTYTNKEIIVLNDSSTDRTGDLLACASDSVRTIAGKKLPEGWVGKVHACHQLSRNANGDYYLFIDADVRLHPQAVETALAAFQKKTGLISGFPKIPLKSMLGHLLVPMQHFLVYVHLPVLLANMTAWSPASAAHGAFMMFRSDAYKQAGGHAAVRNEIVEDIALMRQMKRSGWHALLINPRRFVTCFMYETNAEVWFGFSKNIYTGIGSKLLAAGGVVLVYSFLFLLPAGAAIYGAAAGEWLYLLPLLLSLAIKFLVDAAAGYPRWLFLFLPFSVVSLIVLLIYAVYRDVTNKGVIWKGRVYE</sequence>
<dbReference type="PANTHER" id="PTHR43646">
    <property type="entry name" value="GLYCOSYLTRANSFERASE"/>
    <property type="match status" value="1"/>
</dbReference>
<reference evidence="3 4" key="1">
    <citation type="submission" date="2020-03" db="EMBL/GenBank/DDBJ databases">
        <title>Assessment of the enzymatic potential of alkaline-tolerant lipase obtained from Bacillus luteus H11 (technogenic soil) for the bioremediation of saline soils contaminated with petroleum substances.</title>
        <authorList>
            <person name="Kalwasinska A."/>
        </authorList>
    </citation>
    <scope>NUCLEOTIDE SEQUENCE [LARGE SCALE GENOMIC DNA]</scope>
    <source>
        <strain evidence="3 4">H11</strain>
    </source>
</reference>
<evidence type="ECO:0000256" key="1">
    <source>
        <dbReference type="SAM" id="Phobius"/>
    </source>
</evidence>